<keyword evidence="3" id="KW-1185">Reference proteome</keyword>
<feature type="compositionally biased region" description="Pro residues" evidence="1">
    <location>
        <begin position="284"/>
        <end position="298"/>
    </location>
</feature>
<feature type="region of interest" description="Disordered" evidence="1">
    <location>
        <begin position="409"/>
        <end position="447"/>
    </location>
</feature>
<dbReference type="EMBL" id="JARJCN010000032">
    <property type="protein sequence ID" value="KAJ7086051.1"/>
    <property type="molecule type" value="Genomic_DNA"/>
</dbReference>
<name>A0AAD6U0Q4_9AGAR</name>
<feature type="compositionally biased region" description="Basic and acidic residues" evidence="1">
    <location>
        <begin position="49"/>
        <end position="63"/>
    </location>
</feature>
<accession>A0AAD6U0Q4</accession>
<feature type="region of interest" description="Disordered" evidence="1">
    <location>
        <begin position="201"/>
        <end position="395"/>
    </location>
</feature>
<evidence type="ECO:0000256" key="1">
    <source>
        <dbReference type="SAM" id="MobiDB-lite"/>
    </source>
</evidence>
<sequence length="447" mass="47586">MSAGNAAILKKLGESLSRSHSSTSSSHVPRDTSWGAARNAAWIRNRSVVADEARTGEKRKRDILPSGDGGTPLDQQEHASKRRSSSSSSSFQSSSTMLPRAYPPPRQMEPRESTITTPSLCSDKGRDDDDDSDERLPSTPPAPADLSTRGYVPVRKVFAPPPRSEREVIDVDMDVYHGTISVTPPPPSKVAVGARRIPLGAADVFAKRPPSSPMPAQSPRKPRPPSRTARALPPPPPPAETEDEDELSLSFNNPGSSSAAGPPPAKGKAKPVTGHDKLKTRGHAPPPRSQSPLPPLSLLPPRREKERASAVPSAASASASSRGTATGGKNRRRQTLDEELRSAVGPRSRSRSYSRSSQHDRERELELELESGTLVGDGTRPKNRAFLARGGGGGEPVLMGVGYVLGVKDEDLPDEDVGAGNTSDDGNDGDYEPPVAAAGRRKRKGNR</sequence>
<feature type="compositionally biased region" description="Low complexity" evidence="1">
    <location>
        <begin position="85"/>
        <end position="95"/>
    </location>
</feature>
<proteinExistence type="predicted"/>
<feature type="region of interest" description="Disordered" evidence="1">
    <location>
        <begin position="14"/>
        <end position="152"/>
    </location>
</feature>
<gene>
    <name evidence="2" type="ORF">B0H15DRAFT_354564</name>
</gene>
<comment type="caution">
    <text evidence="2">The sequence shown here is derived from an EMBL/GenBank/DDBJ whole genome shotgun (WGS) entry which is preliminary data.</text>
</comment>
<reference evidence="2" key="1">
    <citation type="submission" date="2023-03" db="EMBL/GenBank/DDBJ databases">
        <title>Massive genome expansion in bonnet fungi (Mycena s.s.) driven by repeated elements and novel gene families across ecological guilds.</title>
        <authorList>
            <consortium name="Lawrence Berkeley National Laboratory"/>
            <person name="Harder C.B."/>
            <person name="Miyauchi S."/>
            <person name="Viragh M."/>
            <person name="Kuo A."/>
            <person name="Thoen E."/>
            <person name="Andreopoulos B."/>
            <person name="Lu D."/>
            <person name="Skrede I."/>
            <person name="Drula E."/>
            <person name="Henrissat B."/>
            <person name="Morin E."/>
            <person name="Kohler A."/>
            <person name="Barry K."/>
            <person name="LaButti K."/>
            <person name="Morin E."/>
            <person name="Salamov A."/>
            <person name="Lipzen A."/>
            <person name="Mereny Z."/>
            <person name="Hegedus B."/>
            <person name="Baldrian P."/>
            <person name="Stursova M."/>
            <person name="Weitz H."/>
            <person name="Taylor A."/>
            <person name="Grigoriev I.V."/>
            <person name="Nagy L.G."/>
            <person name="Martin F."/>
            <person name="Kauserud H."/>
        </authorList>
    </citation>
    <scope>NUCLEOTIDE SEQUENCE</scope>
    <source>
        <strain evidence="2">CBHHK173m</strain>
    </source>
</reference>
<feature type="compositionally biased region" description="Low complexity" evidence="1">
    <location>
        <begin position="309"/>
        <end position="321"/>
    </location>
</feature>
<feature type="compositionally biased region" description="Basic and acidic residues" evidence="1">
    <location>
        <begin position="357"/>
        <end position="366"/>
    </location>
</feature>
<protein>
    <submittedName>
        <fullName evidence="2">Uncharacterized protein</fullName>
    </submittedName>
</protein>
<dbReference type="Proteomes" id="UP001222325">
    <property type="component" value="Unassembled WGS sequence"/>
</dbReference>
<feature type="compositionally biased region" description="Low complexity" evidence="1">
    <location>
        <begin position="15"/>
        <end position="26"/>
    </location>
</feature>
<evidence type="ECO:0000313" key="2">
    <source>
        <dbReference type="EMBL" id="KAJ7086051.1"/>
    </source>
</evidence>
<dbReference type="AlphaFoldDB" id="A0AAD6U0Q4"/>
<evidence type="ECO:0000313" key="3">
    <source>
        <dbReference type="Proteomes" id="UP001222325"/>
    </source>
</evidence>
<organism evidence="2 3">
    <name type="scientific">Mycena belliarum</name>
    <dbReference type="NCBI Taxonomy" id="1033014"/>
    <lineage>
        <taxon>Eukaryota</taxon>
        <taxon>Fungi</taxon>
        <taxon>Dikarya</taxon>
        <taxon>Basidiomycota</taxon>
        <taxon>Agaricomycotina</taxon>
        <taxon>Agaricomycetes</taxon>
        <taxon>Agaricomycetidae</taxon>
        <taxon>Agaricales</taxon>
        <taxon>Marasmiineae</taxon>
        <taxon>Mycenaceae</taxon>
        <taxon>Mycena</taxon>
    </lineage>
</organism>